<sequence>MSLQNNLANYAFLSLLGSMIFYWVGALFNKNEIKSRSTEEPKSYTSPLNVLPGAKPKGPVAAPACGQAGAPLYEVNPIPVPVLGPPRWGRNATRPFSEGPPTEITYPLRGSMAAPGHRGGTEISEGPRWPAPAIEGHRPKADGQRSCPAIEPLWLLLRAKAAGPVIQESRGPLPGTCFDFGVSASQSSFRRPFPGGEGSGLPFGQATPLPPAEKGNPEREDSPGPVGAWGIGANSISSCEHPPLGGVLAADSARSCKIGPLEEGFSVSSLARYGMILSNILLALLLIVRWKESGHFPLSNLYESLMFLSWCFTLLHIFIENYVSSPFLLKRVVPPRWPLYPPVLAGEGAAIEPPVSSFGLRAVDSGVFEFGAAYTPKFEDRTAQNPTSEGSLLANKSDFRPYSSDPAFYKEKSFGAWNPPTPGLQGELRTYKFRQQIRLFGAITTPSALLTNAFATFTLPKEMQEAAPLVPALQSNWLMMHVTVMILSYAALIVGSLLSIAFLILTNGTSAEKSPILSGAPRWPGPAIEALWFLPTAKTDFSSSPSMAGGGHRAPTQLFRGSQGTTEKARAVPFIAPITASVPVGNEPVKAASGSAPAFGQVGTGATVTQDLYYPEARKPPRGFRFPNKEQTQREEIAIILDNLSYRILGIGFPFLTIGILSGAVWANEAWGSYWSWDPKETWALLTWLVFAIYLHTRLSKGWEGRKPAIIASFGFIIVWMCYLGVNLIGEGLHSYGWVVKS</sequence>
<feature type="region of interest" description="Disordered" evidence="7">
    <location>
        <begin position="113"/>
        <end position="145"/>
    </location>
</feature>
<reference evidence="9" key="1">
    <citation type="journal article" date="2015" name="BMC Evol. Biol.">
        <title>Chloroplast phylogenomic analysis of chlorophyte green algae identifies a novel lineage sister to the Sphaeropleales (Chlorophyceae).</title>
        <authorList>
            <person name="Lemieux C."/>
            <person name="Vincent A.T."/>
            <person name="Labarre A."/>
            <person name="Otis C."/>
            <person name="Turmel M."/>
        </authorList>
    </citation>
    <scope>NUCLEOTIDE SEQUENCE</scope>
</reference>
<feature type="transmembrane region" description="Helical" evidence="6">
    <location>
        <begin position="479"/>
        <end position="505"/>
    </location>
</feature>
<dbReference type="GO" id="GO:0005886">
    <property type="term" value="C:plasma membrane"/>
    <property type="evidence" value="ECO:0007669"/>
    <property type="project" value="TreeGrafter"/>
</dbReference>
<comment type="subcellular location">
    <subcellularLocation>
        <location evidence="1">Membrane</location>
        <topology evidence="1">Multi-pass membrane protein</topology>
    </subcellularLocation>
    <subcellularLocation>
        <location evidence="6">Plastid</location>
        <location evidence="6">Chloroplast thylakoid membrane</location>
        <topology evidence="6">Multi-pass membrane protein</topology>
    </subcellularLocation>
</comment>
<dbReference type="AlphaFoldDB" id="A0A0S2IDM8"/>
<gene>
    <name evidence="6 9" type="primary">ccsA</name>
</gene>
<keyword evidence="6" id="KW-0793">Thylakoid</keyword>
<name>A0A0S2IDM8_9CHLO</name>
<keyword evidence="3 6" id="KW-0201">Cytochrome c-type biogenesis</keyword>
<evidence type="ECO:0000256" key="7">
    <source>
        <dbReference type="SAM" id="MobiDB-lite"/>
    </source>
</evidence>
<dbReference type="GO" id="GO:0020037">
    <property type="term" value="F:heme binding"/>
    <property type="evidence" value="ECO:0007669"/>
    <property type="project" value="InterPro"/>
</dbReference>
<feature type="transmembrane region" description="Helical" evidence="6">
    <location>
        <begin position="709"/>
        <end position="729"/>
    </location>
</feature>
<comment type="similarity">
    <text evidence="6">Belongs to the CcmF/CycK/Ccl1/NrfE/CcsA family.</text>
</comment>
<evidence type="ECO:0000256" key="4">
    <source>
        <dbReference type="ARBA" id="ARBA00022989"/>
    </source>
</evidence>
<organism evidence="9">
    <name type="scientific">Stephanosphaera pluvialis</name>
    <dbReference type="NCBI Taxonomy" id="51712"/>
    <lineage>
        <taxon>Eukaryota</taxon>
        <taxon>Viridiplantae</taxon>
        <taxon>Chlorophyta</taxon>
        <taxon>core chlorophytes</taxon>
        <taxon>Chlorophyceae</taxon>
        <taxon>CS clade</taxon>
        <taxon>Chlamydomonadales</taxon>
        <taxon>Haematococcaceae</taxon>
        <taxon>Stephanosphaera</taxon>
    </lineage>
</organism>
<evidence type="ECO:0000256" key="6">
    <source>
        <dbReference type="HAMAP-Rule" id="MF_01391"/>
    </source>
</evidence>
<dbReference type="PANTHER" id="PTHR30071:SF1">
    <property type="entry name" value="CYTOCHROME B_B6 PROTEIN-RELATED"/>
    <property type="match status" value="1"/>
</dbReference>
<dbReference type="PANTHER" id="PTHR30071">
    <property type="entry name" value="HEME EXPORTER PROTEIN C"/>
    <property type="match status" value="1"/>
</dbReference>
<comment type="function">
    <text evidence="6">Required during biogenesis of c-type cytochromes (cytochrome c6 and cytochrome f) at the step of heme attachment.</text>
</comment>
<keyword evidence="9" id="KW-0150">Chloroplast</keyword>
<evidence type="ECO:0000256" key="2">
    <source>
        <dbReference type="ARBA" id="ARBA00022692"/>
    </source>
</evidence>
<dbReference type="EMBL" id="KT625305">
    <property type="protein sequence ID" value="ALO21612.1"/>
    <property type="molecule type" value="Genomic_DNA"/>
</dbReference>
<keyword evidence="2 6" id="KW-0812">Transmembrane</keyword>
<dbReference type="GO" id="GO:0009535">
    <property type="term" value="C:chloroplast thylakoid membrane"/>
    <property type="evidence" value="ECO:0007669"/>
    <property type="project" value="UniProtKB-SubCell"/>
</dbReference>
<keyword evidence="5 6" id="KW-0472">Membrane</keyword>
<evidence type="ECO:0000256" key="5">
    <source>
        <dbReference type="ARBA" id="ARBA00023136"/>
    </source>
</evidence>
<dbReference type="Pfam" id="PF01578">
    <property type="entry name" value="Cytochrom_C_asm"/>
    <property type="match status" value="1"/>
</dbReference>
<geneLocation type="chloroplast" evidence="9"/>
<evidence type="ECO:0000259" key="8">
    <source>
        <dbReference type="Pfam" id="PF01578"/>
    </source>
</evidence>
<accession>A0A0S2IDM8</accession>
<feature type="transmembrane region" description="Helical" evidence="6">
    <location>
        <begin position="682"/>
        <end position="697"/>
    </location>
</feature>
<feature type="transmembrane region" description="Helical" evidence="6">
    <location>
        <begin position="6"/>
        <end position="28"/>
    </location>
</feature>
<dbReference type="InterPro" id="IPR017562">
    <property type="entry name" value="Cyt_c_biogenesis_CcsA"/>
</dbReference>
<dbReference type="InterPro" id="IPR002541">
    <property type="entry name" value="Cyt_c_assembly"/>
</dbReference>
<feature type="transmembrane region" description="Helical" evidence="6">
    <location>
        <begin position="307"/>
        <end position="329"/>
    </location>
</feature>
<feature type="domain" description="Cytochrome c assembly protein" evidence="8">
    <location>
        <begin position="434"/>
        <end position="734"/>
    </location>
</feature>
<feature type="transmembrane region" description="Helical" evidence="6">
    <location>
        <begin position="439"/>
        <end position="459"/>
    </location>
</feature>
<dbReference type="InterPro" id="IPR045062">
    <property type="entry name" value="Cyt_c_biogenesis_CcsA/CcmC"/>
</dbReference>
<proteinExistence type="inferred from homology"/>
<comment type="subunit">
    <text evidence="6">May interact with Ccs1.</text>
</comment>
<keyword evidence="4 6" id="KW-1133">Transmembrane helix</keyword>
<evidence type="ECO:0000256" key="1">
    <source>
        <dbReference type="ARBA" id="ARBA00004141"/>
    </source>
</evidence>
<feature type="transmembrane region" description="Helical" evidence="6">
    <location>
        <begin position="270"/>
        <end position="287"/>
    </location>
</feature>
<dbReference type="NCBIfam" id="TIGR03144">
    <property type="entry name" value="cytochr_II_ccsB"/>
    <property type="match status" value="1"/>
</dbReference>
<protein>
    <recommendedName>
        <fullName evidence="6">Cytochrome c biogenesis protein CcsA</fullName>
    </recommendedName>
</protein>
<feature type="region of interest" description="Disordered" evidence="7">
    <location>
        <begin position="189"/>
        <end position="227"/>
    </location>
</feature>
<feature type="transmembrane region" description="Helical" evidence="6">
    <location>
        <begin position="644"/>
        <end position="667"/>
    </location>
</feature>
<keyword evidence="9" id="KW-0934">Plastid</keyword>
<evidence type="ECO:0000256" key="3">
    <source>
        <dbReference type="ARBA" id="ARBA00022748"/>
    </source>
</evidence>
<evidence type="ECO:0000313" key="9">
    <source>
        <dbReference type="EMBL" id="ALO21612.1"/>
    </source>
</evidence>
<dbReference type="HAMAP" id="MF_01391">
    <property type="entry name" value="CytC_CcsA"/>
    <property type="match status" value="1"/>
</dbReference>
<dbReference type="GO" id="GO:0017004">
    <property type="term" value="P:cytochrome complex assembly"/>
    <property type="evidence" value="ECO:0007669"/>
    <property type="project" value="UniProtKB-UniRule"/>
</dbReference>